<keyword evidence="9" id="KW-1185">Reference proteome</keyword>
<dbReference type="NCBIfam" id="TIGR00765">
    <property type="entry name" value="yihY_not_rbn"/>
    <property type="match status" value="1"/>
</dbReference>
<feature type="region of interest" description="Disordered" evidence="6">
    <location>
        <begin position="337"/>
        <end position="417"/>
    </location>
</feature>
<sequence>MAPDTAPHPDDPRKPDSPTDIKAPNWKFVLKNAVREFSDDQLPDAAAALTYFTVLSIFPALIALVSILGLFGQSGDTLRTLIQDLRDQGALPSGAMDTIMPVIDNLLDAPAPGLGLFLGLAIALWTASNYVKAFSRAMNRIYEVGEGRGPIKFNLSMYALTAGMLTLLALAIVGVAVSGPLAQSLGNMIGLGDIALTVFNIARWPVIAAIVVVLVALLYWATPNVRQPKPHWFSPGAIFAIVVAGIASLAFGFYVSNFGSYDETYGALAGVIIFLFWINIINMVLLFGAEVDAELERGRQLQGGIAAEEEIQLPLRDEKGVIKKKEKQAEAIEEAREVRLTAGESSDPDSDADDAGSDSGTDSDSDSSSDPETGSENAGRGGRGASAASPEEVADSKKVQQEQEAEEAKPVNHYPDL</sequence>
<comment type="subcellular location">
    <subcellularLocation>
        <location evidence="1">Cell membrane</location>
        <topology evidence="1">Multi-pass membrane protein</topology>
    </subcellularLocation>
</comment>
<evidence type="ECO:0000256" key="3">
    <source>
        <dbReference type="ARBA" id="ARBA00022692"/>
    </source>
</evidence>
<evidence type="ECO:0000256" key="2">
    <source>
        <dbReference type="ARBA" id="ARBA00022475"/>
    </source>
</evidence>
<reference evidence="8 9" key="1">
    <citation type="journal article" date="2023" name="Environ Microbiome">
        <title>A coral-associated actinobacterium mitigates coral bleaching under heat stress.</title>
        <authorList>
            <person name="Li J."/>
            <person name="Zou Y."/>
            <person name="Li Q."/>
            <person name="Zhang J."/>
            <person name="Bourne D.G."/>
            <person name="Lyu Y."/>
            <person name="Liu C."/>
            <person name="Zhang S."/>
        </authorList>
    </citation>
    <scope>NUCLEOTIDE SEQUENCE [LARGE SCALE GENOMIC DNA]</scope>
    <source>
        <strain evidence="8 9">SCSIO 13291</strain>
    </source>
</reference>
<accession>A0ABZ3C5W1</accession>
<dbReference type="Pfam" id="PF03631">
    <property type="entry name" value="Virul_fac_BrkB"/>
    <property type="match status" value="1"/>
</dbReference>
<gene>
    <name evidence="8" type="ORF">PCC79_14125</name>
</gene>
<evidence type="ECO:0000256" key="6">
    <source>
        <dbReference type="SAM" id="MobiDB-lite"/>
    </source>
</evidence>
<dbReference type="EMBL" id="CP115965">
    <property type="protein sequence ID" value="WZW98016.1"/>
    <property type="molecule type" value="Genomic_DNA"/>
</dbReference>
<proteinExistence type="predicted"/>
<evidence type="ECO:0000313" key="8">
    <source>
        <dbReference type="EMBL" id="WZW98016.1"/>
    </source>
</evidence>
<dbReference type="InterPro" id="IPR017039">
    <property type="entry name" value="Virul_fac_BrkB"/>
</dbReference>
<feature type="region of interest" description="Disordered" evidence="6">
    <location>
        <begin position="1"/>
        <end position="22"/>
    </location>
</feature>
<keyword evidence="5 7" id="KW-0472">Membrane</keyword>
<evidence type="ECO:0000256" key="4">
    <source>
        <dbReference type="ARBA" id="ARBA00022989"/>
    </source>
</evidence>
<feature type="compositionally biased region" description="Basic and acidic residues" evidence="6">
    <location>
        <begin position="394"/>
        <end position="417"/>
    </location>
</feature>
<feature type="transmembrane region" description="Helical" evidence="7">
    <location>
        <begin position="45"/>
        <end position="71"/>
    </location>
</feature>
<keyword evidence="4 7" id="KW-1133">Transmembrane helix</keyword>
<feature type="compositionally biased region" description="Basic and acidic residues" evidence="6">
    <location>
        <begin position="7"/>
        <end position="19"/>
    </location>
</feature>
<organism evidence="8 9">
    <name type="scientific">Propioniciclava soli</name>
    <dbReference type="NCBI Taxonomy" id="2775081"/>
    <lineage>
        <taxon>Bacteria</taxon>
        <taxon>Bacillati</taxon>
        <taxon>Actinomycetota</taxon>
        <taxon>Actinomycetes</taxon>
        <taxon>Propionibacteriales</taxon>
        <taxon>Propionibacteriaceae</taxon>
        <taxon>Propioniciclava</taxon>
    </lineage>
</organism>
<feature type="transmembrane region" description="Helical" evidence="7">
    <location>
        <begin position="201"/>
        <end position="220"/>
    </location>
</feature>
<dbReference type="RefSeq" id="WP_342372196.1">
    <property type="nucleotide sequence ID" value="NZ_CP115965.1"/>
</dbReference>
<dbReference type="PANTHER" id="PTHR30213">
    <property type="entry name" value="INNER MEMBRANE PROTEIN YHJD"/>
    <property type="match status" value="1"/>
</dbReference>
<evidence type="ECO:0000256" key="7">
    <source>
        <dbReference type="SAM" id="Phobius"/>
    </source>
</evidence>
<name>A0ABZ3C5W1_9ACTN</name>
<feature type="transmembrane region" description="Helical" evidence="7">
    <location>
        <begin position="114"/>
        <end position="134"/>
    </location>
</feature>
<keyword evidence="2" id="KW-1003">Cell membrane</keyword>
<feature type="transmembrane region" description="Helical" evidence="7">
    <location>
        <begin position="232"/>
        <end position="255"/>
    </location>
</feature>
<protein>
    <submittedName>
        <fullName evidence="8">YihY/virulence factor BrkB family protein</fullName>
    </submittedName>
</protein>
<evidence type="ECO:0000313" key="9">
    <source>
        <dbReference type="Proteomes" id="UP001434337"/>
    </source>
</evidence>
<feature type="transmembrane region" description="Helical" evidence="7">
    <location>
        <begin position="155"/>
        <end position="181"/>
    </location>
</feature>
<dbReference type="Proteomes" id="UP001434337">
    <property type="component" value="Chromosome"/>
</dbReference>
<keyword evidence="3 7" id="KW-0812">Transmembrane</keyword>
<dbReference type="PANTHER" id="PTHR30213:SF0">
    <property type="entry name" value="UPF0761 MEMBRANE PROTEIN YIHY"/>
    <property type="match status" value="1"/>
</dbReference>
<evidence type="ECO:0000256" key="5">
    <source>
        <dbReference type="ARBA" id="ARBA00023136"/>
    </source>
</evidence>
<evidence type="ECO:0000256" key="1">
    <source>
        <dbReference type="ARBA" id="ARBA00004651"/>
    </source>
</evidence>
<feature type="compositionally biased region" description="Acidic residues" evidence="6">
    <location>
        <begin position="346"/>
        <end position="369"/>
    </location>
</feature>
<feature type="transmembrane region" description="Helical" evidence="7">
    <location>
        <begin position="267"/>
        <end position="289"/>
    </location>
</feature>